<protein>
    <submittedName>
        <fullName evidence="2">CoA transferase</fullName>
    </submittedName>
</protein>
<evidence type="ECO:0000256" key="1">
    <source>
        <dbReference type="ARBA" id="ARBA00022679"/>
    </source>
</evidence>
<dbReference type="Proteomes" id="UP000216225">
    <property type="component" value="Unassembled WGS sequence"/>
</dbReference>
<dbReference type="InterPro" id="IPR003673">
    <property type="entry name" value="CoA-Trfase_fam_III"/>
</dbReference>
<dbReference type="SUPFAM" id="SSF89796">
    <property type="entry name" value="CoA-transferase family III (CaiB/BaiF)"/>
    <property type="match status" value="1"/>
</dbReference>
<evidence type="ECO:0000313" key="2">
    <source>
        <dbReference type="EMBL" id="RKJ96408.1"/>
    </source>
</evidence>
<dbReference type="RefSeq" id="WP_094437980.1">
    <property type="nucleotide sequence ID" value="NZ_NKDB02000002.1"/>
</dbReference>
<keyword evidence="1 2" id="KW-0808">Transferase</keyword>
<dbReference type="InterPro" id="IPR050483">
    <property type="entry name" value="CoA-transferase_III_domain"/>
</dbReference>
<dbReference type="Gene3D" id="3.40.50.10540">
    <property type="entry name" value="Crotonobetainyl-coa:carnitine coa-transferase, domain 1"/>
    <property type="match status" value="1"/>
</dbReference>
<dbReference type="Pfam" id="PF02515">
    <property type="entry name" value="CoA_transf_3"/>
    <property type="match status" value="1"/>
</dbReference>
<accession>A0A3R7HV13</accession>
<dbReference type="PANTHER" id="PTHR48207:SF3">
    <property type="entry name" value="SUCCINATE--HYDROXYMETHYLGLUTARATE COA-TRANSFERASE"/>
    <property type="match status" value="1"/>
</dbReference>
<proteinExistence type="predicted"/>
<dbReference type="InterPro" id="IPR023606">
    <property type="entry name" value="CoA-Trfase_III_dom_1_sf"/>
</dbReference>
<dbReference type="EMBL" id="NKDB02000002">
    <property type="protein sequence ID" value="RKJ96408.1"/>
    <property type="molecule type" value="Genomic_DNA"/>
</dbReference>
<sequence length="414" mass="45398">MAGPLSRVRVLDLTRVLAGPWSTQMLADLGADVIKVERPVLGDDTRHWGPPWIKDEAGGPTADSAYFSSTNRNKRSIAIDLSKADGQRLIRELAKGCDVLVENYKVGDLKRHGLSYEDLKAVNPALVYCSVTGYGQDGPCAEKPGYDFIFQGEGGLMSINGEKDGEPGGGPMKTSIAITDVLTGLNATIAILAALEHRRNTGEGQHIDVSLLDTIVHFGSNQIVSYFASGEVPKRWGNAHPNLTPYQSFRTSDGHLIVACGNDGQFVKLCAVLGQEHWARDPRFARMADRNINREPLIARLSAIFEQETTAFWLKALEHCDVPIGSINTYDKVFEHPQVVARELKVRQRHAAGGEVTTVRNPIRLSKTPIEYLRPPPLRAQHTQEVLAGVLGLSEQELRQLAAARVIEIATKDE</sequence>
<reference evidence="2 3" key="1">
    <citation type="submission" date="2018-09" db="EMBL/GenBank/DDBJ databases">
        <title>Genome comparison of Alicycliphilus sp. BQ1, a polyurethanolytic bacterium, with its closest phylogenetic relatives Alicycliphilus denitrificans BC and K601, unable to attack polyurethane.</title>
        <authorList>
            <person name="Loza-Tavera H."/>
            <person name="Lozano L."/>
            <person name="Cevallos M."/>
            <person name="Maya-Lucas O."/>
            <person name="Garcia-Mena J."/>
            <person name="Hernandez J."/>
        </authorList>
    </citation>
    <scope>NUCLEOTIDE SEQUENCE [LARGE SCALE GENOMIC DNA]</scope>
    <source>
        <strain evidence="2 3">BQ1</strain>
    </source>
</reference>
<evidence type="ECO:0000313" key="3">
    <source>
        <dbReference type="Proteomes" id="UP000216225"/>
    </source>
</evidence>
<dbReference type="PANTHER" id="PTHR48207">
    <property type="entry name" value="SUCCINATE--HYDROXYMETHYLGLUTARATE COA-TRANSFERASE"/>
    <property type="match status" value="1"/>
</dbReference>
<name>A0A3R7HV13_9BURK</name>
<dbReference type="AlphaFoldDB" id="A0A3R7HV13"/>
<dbReference type="InterPro" id="IPR044855">
    <property type="entry name" value="CoA-Trfase_III_dom3_sf"/>
</dbReference>
<organism evidence="2 3">
    <name type="scientific">Alicycliphilus denitrificans</name>
    <dbReference type="NCBI Taxonomy" id="179636"/>
    <lineage>
        <taxon>Bacteria</taxon>
        <taxon>Pseudomonadati</taxon>
        <taxon>Pseudomonadota</taxon>
        <taxon>Betaproteobacteria</taxon>
        <taxon>Burkholderiales</taxon>
        <taxon>Comamonadaceae</taxon>
        <taxon>Alicycliphilus</taxon>
    </lineage>
</organism>
<gene>
    <name evidence="2" type="ORF">CE154_010255</name>
</gene>
<comment type="caution">
    <text evidence="2">The sequence shown here is derived from an EMBL/GenBank/DDBJ whole genome shotgun (WGS) entry which is preliminary data.</text>
</comment>
<dbReference type="GO" id="GO:0008410">
    <property type="term" value="F:CoA-transferase activity"/>
    <property type="evidence" value="ECO:0007669"/>
    <property type="project" value="TreeGrafter"/>
</dbReference>
<dbReference type="Gene3D" id="3.30.1540.10">
    <property type="entry name" value="formyl-coa transferase, domain 3"/>
    <property type="match status" value="1"/>
</dbReference>